<gene>
    <name evidence="3" type="ORF">GCM10010334_35230</name>
</gene>
<name>A0A918WYA5_9ACTN</name>
<comment type="caution">
    <text evidence="3">The sequence shown here is derived from an EMBL/GenBank/DDBJ whole genome shotgun (WGS) entry which is preliminary data.</text>
</comment>
<protein>
    <recommendedName>
        <fullName evidence="2">Histidine kinase/HSP90-like ATPase domain-containing protein</fullName>
    </recommendedName>
</protein>
<dbReference type="InterPro" id="IPR050267">
    <property type="entry name" value="Anti-sigma-factor_SerPK"/>
</dbReference>
<evidence type="ECO:0000313" key="4">
    <source>
        <dbReference type="Proteomes" id="UP000638353"/>
    </source>
</evidence>
<dbReference type="GO" id="GO:0004674">
    <property type="term" value="F:protein serine/threonine kinase activity"/>
    <property type="evidence" value="ECO:0007669"/>
    <property type="project" value="UniProtKB-KW"/>
</dbReference>
<feature type="domain" description="Histidine kinase/HSP90-like ATPase" evidence="2">
    <location>
        <begin position="19"/>
        <end position="130"/>
    </location>
</feature>
<dbReference type="CDD" id="cd16936">
    <property type="entry name" value="HATPase_RsbW-like"/>
    <property type="match status" value="1"/>
</dbReference>
<dbReference type="PANTHER" id="PTHR35526">
    <property type="entry name" value="ANTI-SIGMA-F FACTOR RSBW-RELATED"/>
    <property type="match status" value="1"/>
</dbReference>
<evidence type="ECO:0000256" key="1">
    <source>
        <dbReference type="ARBA" id="ARBA00022527"/>
    </source>
</evidence>
<dbReference type="Pfam" id="PF13581">
    <property type="entry name" value="HATPase_c_2"/>
    <property type="match status" value="1"/>
</dbReference>
<reference evidence="3" key="1">
    <citation type="journal article" date="2014" name="Int. J. Syst. Evol. Microbiol.">
        <title>Complete genome sequence of Corynebacterium casei LMG S-19264T (=DSM 44701T), isolated from a smear-ripened cheese.</title>
        <authorList>
            <consortium name="US DOE Joint Genome Institute (JGI-PGF)"/>
            <person name="Walter F."/>
            <person name="Albersmeier A."/>
            <person name="Kalinowski J."/>
            <person name="Ruckert C."/>
        </authorList>
    </citation>
    <scope>NUCLEOTIDE SEQUENCE</scope>
    <source>
        <strain evidence="3">JCM 4637</strain>
    </source>
</reference>
<dbReference type="PANTHER" id="PTHR35526:SF3">
    <property type="entry name" value="ANTI-SIGMA-F FACTOR RSBW"/>
    <property type="match status" value="1"/>
</dbReference>
<dbReference type="AlphaFoldDB" id="A0A918WYA5"/>
<dbReference type="RefSeq" id="WP_189824012.1">
    <property type="nucleotide sequence ID" value="NZ_BMVC01000006.1"/>
</dbReference>
<dbReference type="InterPro" id="IPR036890">
    <property type="entry name" value="HATPase_C_sf"/>
</dbReference>
<dbReference type="InterPro" id="IPR003594">
    <property type="entry name" value="HATPase_dom"/>
</dbReference>
<reference evidence="3" key="2">
    <citation type="submission" date="2020-09" db="EMBL/GenBank/DDBJ databases">
        <authorList>
            <person name="Sun Q."/>
            <person name="Ohkuma M."/>
        </authorList>
    </citation>
    <scope>NUCLEOTIDE SEQUENCE</scope>
    <source>
        <strain evidence="3">JCM 4637</strain>
    </source>
</reference>
<organism evidence="3 4">
    <name type="scientific">Streptomyces finlayi</name>
    <dbReference type="NCBI Taxonomy" id="67296"/>
    <lineage>
        <taxon>Bacteria</taxon>
        <taxon>Bacillati</taxon>
        <taxon>Actinomycetota</taxon>
        <taxon>Actinomycetes</taxon>
        <taxon>Kitasatosporales</taxon>
        <taxon>Streptomycetaceae</taxon>
        <taxon>Streptomyces</taxon>
    </lineage>
</organism>
<proteinExistence type="predicted"/>
<dbReference type="EMBL" id="BMVC01000006">
    <property type="protein sequence ID" value="GHC95641.1"/>
    <property type="molecule type" value="Genomic_DNA"/>
</dbReference>
<keyword evidence="1" id="KW-0418">Kinase</keyword>
<evidence type="ECO:0000259" key="2">
    <source>
        <dbReference type="Pfam" id="PF13581"/>
    </source>
</evidence>
<keyword evidence="1" id="KW-0808">Transferase</keyword>
<dbReference type="Proteomes" id="UP000638353">
    <property type="component" value="Unassembled WGS sequence"/>
</dbReference>
<dbReference type="Gene3D" id="3.30.565.10">
    <property type="entry name" value="Histidine kinase-like ATPase, C-terminal domain"/>
    <property type="match status" value="1"/>
</dbReference>
<evidence type="ECO:0000313" key="3">
    <source>
        <dbReference type="EMBL" id="GHC95641.1"/>
    </source>
</evidence>
<sequence>MRDNAVTITRSPARCVLAFEAKPAEMRALRASVRHQLTQWGAPDLIDEAELAVTELATNVIKHVGERSAATLVMEVCAATLRVEVHDTSHHPPVFGDPDCGAECGRGLHLLAGMARDWGTVQTATGKSVWCEFSMSAYGRRQRVERALAALDAYRGDGGAMGLSLARRPVLEDSATSLIADLLHCLVVQGSDPMSALEQAQDHFYADYKRAG</sequence>
<keyword evidence="1" id="KW-0723">Serine/threonine-protein kinase</keyword>
<accession>A0A918WYA5</accession>